<evidence type="ECO:0000259" key="5">
    <source>
        <dbReference type="SMART" id="SM00382"/>
    </source>
</evidence>
<feature type="domain" description="AAA+ ATPase" evidence="5">
    <location>
        <begin position="712"/>
        <end position="850"/>
    </location>
</feature>
<comment type="similarity">
    <text evidence="1">Belongs to the AAA ATPase family.</text>
</comment>
<protein>
    <recommendedName>
        <fullName evidence="5">AAA+ ATPase domain-containing protein</fullName>
    </recommendedName>
</protein>
<keyword evidence="2" id="KW-0547">Nucleotide-binding</keyword>
<dbReference type="InterPro" id="IPR003593">
    <property type="entry name" value="AAA+_ATPase"/>
</dbReference>
<evidence type="ECO:0000256" key="1">
    <source>
        <dbReference type="ARBA" id="ARBA00006914"/>
    </source>
</evidence>
<dbReference type="Gene3D" id="1.10.8.60">
    <property type="match status" value="2"/>
</dbReference>
<dbReference type="AlphaFoldDB" id="A0A9W8LG83"/>
<dbReference type="PANTHER" id="PTHR23077">
    <property type="entry name" value="AAA-FAMILY ATPASE"/>
    <property type="match status" value="1"/>
</dbReference>
<dbReference type="InterPro" id="IPR027417">
    <property type="entry name" value="P-loop_NTPase"/>
</dbReference>
<dbReference type="Pfam" id="PF02933">
    <property type="entry name" value="CDC48_2"/>
    <property type="match status" value="1"/>
</dbReference>
<dbReference type="SMART" id="SM00382">
    <property type="entry name" value="AAA"/>
    <property type="match status" value="2"/>
</dbReference>
<dbReference type="Pfam" id="PF17862">
    <property type="entry name" value="AAA_lid_3"/>
    <property type="match status" value="1"/>
</dbReference>
<evidence type="ECO:0000256" key="2">
    <source>
        <dbReference type="ARBA" id="ARBA00022741"/>
    </source>
</evidence>
<keyword evidence="3" id="KW-0067">ATP-binding</keyword>
<evidence type="ECO:0000256" key="4">
    <source>
        <dbReference type="ARBA" id="ARBA00023054"/>
    </source>
</evidence>
<dbReference type="SUPFAM" id="SSF56112">
    <property type="entry name" value="Protein kinase-like (PK-like)"/>
    <property type="match status" value="1"/>
</dbReference>
<dbReference type="InterPro" id="IPR040976">
    <property type="entry name" value="Pkinase_fungal"/>
</dbReference>
<dbReference type="InterPro" id="IPR011009">
    <property type="entry name" value="Kinase-like_dom_sf"/>
</dbReference>
<proteinExistence type="inferred from homology"/>
<dbReference type="InterPro" id="IPR041569">
    <property type="entry name" value="AAA_lid_3"/>
</dbReference>
<dbReference type="InterPro" id="IPR050168">
    <property type="entry name" value="AAA_ATPase_domain"/>
</dbReference>
<dbReference type="InterPro" id="IPR004201">
    <property type="entry name" value="Cdc48_dom2"/>
</dbReference>
<reference evidence="6" key="1">
    <citation type="submission" date="2022-07" db="EMBL/GenBank/DDBJ databases">
        <title>Phylogenomic reconstructions and comparative analyses of Kickxellomycotina fungi.</title>
        <authorList>
            <person name="Reynolds N.K."/>
            <person name="Stajich J.E."/>
            <person name="Barry K."/>
            <person name="Grigoriev I.V."/>
            <person name="Crous P."/>
            <person name="Smith M.E."/>
        </authorList>
    </citation>
    <scope>NUCLEOTIDE SEQUENCE</scope>
    <source>
        <strain evidence="6">NBRC 105414</strain>
    </source>
</reference>
<dbReference type="Gene3D" id="3.40.50.300">
    <property type="entry name" value="P-loop containing nucleotide triphosphate hydrolases"/>
    <property type="match status" value="2"/>
</dbReference>
<dbReference type="PANTHER" id="PTHR23077:SF171">
    <property type="entry name" value="NUCLEAR VALOSIN-CONTAINING PROTEIN-LIKE"/>
    <property type="match status" value="1"/>
</dbReference>
<organism evidence="6 7">
    <name type="scientific">Coemansia javaensis</name>
    <dbReference type="NCBI Taxonomy" id="2761396"/>
    <lineage>
        <taxon>Eukaryota</taxon>
        <taxon>Fungi</taxon>
        <taxon>Fungi incertae sedis</taxon>
        <taxon>Zoopagomycota</taxon>
        <taxon>Kickxellomycotina</taxon>
        <taxon>Kickxellomycetes</taxon>
        <taxon>Kickxellales</taxon>
        <taxon>Kickxellaceae</taxon>
        <taxon>Coemansia</taxon>
    </lineage>
</organism>
<dbReference type="FunFam" id="3.40.50.300:FF:001025">
    <property type="entry name" value="ATPase family, AAA domain-containing 2B"/>
    <property type="match status" value="1"/>
</dbReference>
<dbReference type="InterPro" id="IPR003959">
    <property type="entry name" value="ATPase_AAA_core"/>
</dbReference>
<evidence type="ECO:0000313" key="6">
    <source>
        <dbReference type="EMBL" id="KAJ2780367.1"/>
    </source>
</evidence>
<gene>
    <name evidence="6" type="ORF">H4R18_003499</name>
</gene>
<evidence type="ECO:0000313" key="7">
    <source>
        <dbReference type="Proteomes" id="UP001140217"/>
    </source>
</evidence>
<feature type="domain" description="AAA+ ATPase" evidence="5">
    <location>
        <begin position="1007"/>
        <end position="1146"/>
    </location>
</feature>
<keyword evidence="4" id="KW-0175">Coiled coil</keyword>
<accession>A0A9W8LG83</accession>
<dbReference type="Pfam" id="PF17667">
    <property type="entry name" value="Pkinase_fungal"/>
    <property type="match status" value="1"/>
</dbReference>
<name>A0A9W8LG83_9FUNG</name>
<comment type="caution">
    <text evidence="6">The sequence shown here is derived from an EMBL/GenBank/DDBJ whole genome shotgun (WGS) entry which is preliminary data.</text>
</comment>
<dbReference type="GO" id="GO:0005524">
    <property type="term" value="F:ATP binding"/>
    <property type="evidence" value="ECO:0007669"/>
    <property type="project" value="UniProtKB-KW"/>
</dbReference>
<sequence>MSARDTENYYRTVGNSLAQGPMRLRFDSSVDQLFGRLGSEWTDAWAATQPGGELHQAVTRAAQTYAGTAAYWRALGPTEAPYQEAAAALFGAVERALYPPGQDPAGARVYWTDTRGTRMDNLRMPDGVLSFVSGKPQAWCGVMVVVEIQGSDVATSPVLQGQMADAHLQALSRQPRRWILGVTVVDEGIIVLVVRCNAGTFAADIGSISPSGFKGQAAVDQVQQVMRALVVVYEMLPRDPGFIVPGIRGIYDPFTLAQVHGATAPPSGLPVFTANPIVPEVGPFSGRRGALSGPRSWLFRASAGADQGRRCVVKIYFDERGAESASIARAAAMGVPCVPAVLCACPIAVDGQLRGEVVVLDDAGITLADAVSRAPFGGAAEIVDAVSGHIHAIMRAGTGDDAGFMLHRNLTPQNMMVCSERHPVLLGWRSALVADSPARSRSASTQGRIGTRPFMGIRVLWGRTHRSIMDDLESVFLAVAYSVWNKYSEDKAPLDAMWAGTMEIDDMIKRRVEWLGSETEFLEGMCLGRCPEGLLVLVRWFYGLVASGGVMATLAKRAIDPRLATFSADDWVDALQAAMSSGADELADVVSGACRGQGSAAGLYAPGAWRAAIRRQLAGAAVSKGQAVSVRIGSRRIGLVVADLEAAPVGASGDIDAGVVCADTAIELQQRQTGDGPLPAAAGYEAEASALACEIQGYFANRGLYQQLKMQPPQAVCLHGVSGVGKSTIVRRALAGLPYTVVRGDLGEIVASASGTDIADEYVAMALADLAARARAAAPSVIVLDGLDVLGDEEQAGEIAAAPRLFAEFAGSIPRGVFLVLEAQSDGAGLPSSVRGCAALHHKLPVPIPRLWQREAIVRSAVRELLSADSGPGTEDADGSAALIWRVANATSGYVARDIAALCRQAFLRRLRCSAEAADPAGDLARGMAQLSLAGSGDAPGAPRLPEWEHFGAALQIVRPSQQLEFESARPTARWSDIGGYAGVKQALRQFMQLATSENAPRLGIRPPRGVLLHGPPGCGKTAMALAMIGESACNVINVRGSELFSKYLGETEARLRRLFRAARAAAPCIVFMDEVDSIAARREWASVETGSPALRVLSTLLNEMDGVHEASGVVAVGCTNQLDKIDDAILRPGRFDRIVEIRLPLVDDRRGILEVLARRSPLADDVCIDALARMTDGYSAAGLERLFREAGLGAMRGGRDALGMGDFERAFAGMQRDTLAAGQGAGGSGGRL</sequence>
<dbReference type="Proteomes" id="UP001140217">
    <property type="component" value="Unassembled WGS sequence"/>
</dbReference>
<dbReference type="Pfam" id="PF00004">
    <property type="entry name" value="AAA"/>
    <property type="match status" value="2"/>
</dbReference>
<dbReference type="SUPFAM" id="SSF52540">
    <property type="entry name" value="P-loop containing nucleoside triphosphate hydrolases"/>
    <property type="match status" value="2"/>
</dbReference>
<dbReference type="EMBL" id="JANBUL010000141">
    <property type="protein sequence ID" value="KAJ2780367.1"/>
    <property type="molecule type" value="Genomic_DNA"/>
</dbReference>
<evidence type="ECO:0000256" key="3">
    <source>
        <dbReference type="ARBA" id="ARBA00022840"/>
    </source>
</evidence>
<dbReference type="OrthoDB" id="5421at2759"/>
<dbReference type="GO" id="GO:0016887">
    <property type="term" value="F:ATP hydrolysis activity"/>
    <property type="evidence" value="ECO:0007669"/>
    <property type="project" value="InterPro"/>
</dbReference>
<keyword evidence="7" id="KW-1185">Reference proteome</keyword>